<feature type="region of interest" description="Disordered" evidence="1">
    <location>
        <begin position="329"/>
        <end position="353"/>
    </location>
</feature>
<dbReference type="PANTHER" id="PTHR33371">
    <property type="entry name" value="INTERMEMBRANE PHOSPHOLIPID TRANSPORT SYSTEM BINDING PROTEIN MLAD-RELATED"/>
    <property type="match status" value="1"/>
</dbReference>
<evidence type="ECO:0000256" key="1">
    <source>
        <dbReference type="SAM" id="MobiDB-lite"/>
    </source>
</evidence>
<gene>
    <name evidence="4" type="ORF">J2S63_002116</name>
</gene>
<accession>A0ABU2BWT3</accession>
<feature type="region of interest" description="Disordered" evidence="1">
    <location>
        <begin position="367"/>
        <end position="408"/>
    </location>
</feature>
<evidence type="ECO:0000313" key="4">
    <source>
        <dbReference type="EMBL" id="MDR7362563.1"/>
    </source>
</evidence>
<dbReference type="InterPro" id="IPR005693">
    <property type="entry name" value="Mce"/>
</dbReference>
<dbReference type="EMBL" id="JAVDYG010000001">
    <property type="protein sequence ID" value="MDR7362563.1"/>
    <property type="molecule type" value="Genomic_DNA"/>
</dbReference>
<dbReference type="InterPro" id="IPR024516">
    <property type="entry name" value="Mce_C"/>
</dbReference>
<feature type="compositionally biased region" description="Low complexity" evidence="1">
    <location>
        <begin position="384"/>
        <end position="402"/>
    </location>
</feature>
<dbReference type="PANTHER" id="PTHR33371:SF19">
    <property type="entry name" value="MCE-FAMILY PROTEIN MCE4A"/>
    <property type="match status" value="1"/>
</dbReference>
<dbReference type="Pfam" id="PF02470">
    <property type="entry name" value="MlaD"/>
    <property type="match status" value="1"/>
</dbReference>
<dbReference type="Pfam" id="PF11887">
    <property type="entry name" value="Mce4_CUP1"/>
    <property type="match status" value="1"/>
</dbReference>
<reference evidence="4 5" key="1">
    <citation type="submission" date="2023-07" db="EMBL/GenBank/DDBJ databases">
        <title>Sequencing the genomes of 1000 actinobacteria strains.</title>
        <authorList>
            <person name="Klenk H.-P."/>
        </authorList>
    </citation>
    <scope>NUCLEOTIDE SEQUENCE [LARGE SCALE GENOMIC DNA]</scope>
    <source>
        <strain evidence="4 5">DSM 19426</strain>
    </source>
</reference>
<organism evidence="4 5">
    <name type="scientific">Nocardioides marmoribigeumensis</name>
    <dbReference type="NCBI Taxonomy" id="433649"/>
    <lineage>
        <taxon>Bacteria</taxon>
        <taxon>Bacillati</taxon>
        <taxon>Actinomycetota</taxon>
        <taxon>Actinomycetes</taxon>
        <taxon>Propionibacteriales</taxon>
        <taxon>Nocardioidaceae</taxon>
        <taxon>Nocardioides</taxon>
    </lineage>
</organism>
<feature type="domain" description="Mce/MlaD" evidence="2">
    <location>
        <begin position="42"/>
        <end position="116"/>
    </location>
</feature>
<feature type="domain" description="Mammalian cell entry C-terminal" evidence="3">
    <location>
        <begin position="124"/>
        <end position="335"/>
    </location>
</feature>
<dbReference type="NCBIfam" id="TIGR00996">
    <property type="entry name" value="Mtu_fam_mce"/>
    <property type="match status" value="1"/>
</dbReference>
<dbReference type="Proteomes" id="UP001183648">
    <property type="component" value="Unassembled WGS sequence"/>
</dbReference>
<keyword evidence="5" id="KW-1185">Reference proteome</keyword>
<evidence type="ECO:0000313" key="5">
    <source>
        <dbReference type="Proteomes" id="UP001183648"/>
    </source>
</evidence>
<dbReference type="RefSeq" id="WP_310301868.1">
    <property type="nucleotide sequence ID" value="NZ_BAAAPS010000008.1"/>
</dbReference>
<comment type="caution">
    <text evidence="4">The sequence shown here is derived from an EMBL/GenBank/DDBJ whole genome shotgun (WGS) entry which is preliminary data.</text>
</comment>
<evidence type="ECO:0000259" key="3">
    <source>
        <dbReference type="Pfam" id="PF11887"/>
    </source>
</evidence>
<sequence>MASLASHRRPLLGLTYLVTVVLLMATSVAAYDKALPWQRTASVSLRTTQAGLGLNQQSDVKYQGLLVGEVRSIESDGTASTVRLALDRDLVGTIPADVDAMIVPKTLFGEKFVDLRRPADRPTDRHLADGDTIEQSQTSVELGEIFDRLVPVLETLQPARLSAVLSSLADALDGRGADIARSLRTTRTLLRQLSPAYGDLVADFRDLATTADVYADAAPDLIRTFSDAAAIARDNLVPHEQDLAALLRSATGTSRVTEEVLRTNRDRLVALSGRSRPVLRVLRTYAREVPCILRTLEAGNRLANLAAGVRQPYIGLSVDMVVDRDGYDYPKDLPSNPRAEANDENLPRGVPSWAPHCPRLPQRVLDLPESPLPYSQDPYGQTFRAPSASGGSASPSRTTGGRADAATVRSAREALARAIAAEQLGVPARRLPPYAELLMMPLLADGQVRLP</sequence>
<proteinExistence type="predicted"/>
<evidence type="ECO:0000259" key="2">
    <source>
        <dbReference type="Pfam" id="PF02470"/>
    </source>
</evidence>
<dbReference type="InterPro" id="IPR003399">
    <property type="entry name" value="Mce/MlaD"/>
</dbReference>
<name>A0ABU2BWT3_9ACTN</name>
<protein>
    <submittedName>
        <fullName evidence="4">Phospholipid/cholesterol/gamma-HCH transport system substrate-binding protein</fullName>
    </submittedName>
</protein>
<dbReference type="InterPro" id="IPR052336">
    <property type="entry name" value="MlaD_Phospholipid_Transporter"/>
</dbReference>